<dbReference type="InterPro" id="IPR036388">
    <property type="entry name" value="WH-like_DNA-bd_sf"/>
</dbReference>
<dbReference type="Gene3D" id="1.10.10.10">
    <property type="entry name" value="Winged helix-like DNA-binding domain superfamily/Winged helix DNA-binding domain"/>
    <property type="match status" value="1"/>
</dbReference>
<reference evidence="1 2" key="1">
    <citation type="submission" date="2019-11" db="EMBL/GenBank/DDBJ databases">
        <title>The genome sequence of Methylocystis heyeri.</title>
        <authorList>
            <person name="Oshkin I.Y."/>
            <person name="Miroshnikov K."/>
            <person name="Dedysh S.N."/>
        </authorList>
    </citation>
    <scope>NUCLEOTIDE SEQUENCE [LARGE SCALE GENOMIC DNA]</scope>
    <source>
        <strain evidence="1 2">H2</strain>
    </source>
</reference>
<dbReference type="PANTHER" id="PTHR30432:SF1">
    <property type="entry name" value="DNA-BINDING TRANSCRIPTIONAL DUAL REGULATOR MODE"/>
    <property type="match status" value="1"/>
</dbReference>
<dbReference type="RefSeq" id="WP_136495915.1">
    <property type="nucleotide sequence ID" value="NZ_CP046052.1"/>
</dbReference>
<name>A0A6B8KDG1_9HYPH</name>
<evidence type="ECO:0000313" key="1">
    <source>
        <dbReference type="EMBL" id="QGM45642.1"/>
    </source>
</evidence>
<dbReference type="Proteomes" id="UP000309061">
    <property type="component" value="Chromosome"/>
</dbReference>
<accession>A0A6B8KDG1</accession>
<dbReference type="EMBL" id="CP046052">
    <property type="protein sequence ID" value="QGM45642.1"/>
    <property type="molecule type" value="Genomic_DNA"/>
</dbReference>
<dbReference type="SUPFAM" id="SSF46785">
    <property type="entry name" value="Winged helix' DNA-binding domain"/>
    <property type="match status" value="1"/>
</dbReference>
<dbReference type="OrthoDB" id="9800709at2"/>
<gene>
    <name evidence="1" type="ORF">H2LOC_007975</name>
</gene>
<dbReference type="PANTHER" id="PTHR30432">
    <property type="entry name" value="TRANSCRIPTIONAL REGULATOR MODE"/>
    <property type="match status" value="1"/>
</dbReference>
<dbReference type="InterPro" id="IPR051815">
    <property type="entry name" value="Molybdate_resp_trans_reg"/>
</dbReference>
<dbReference type="KEGG" id="mhey:H2LOC_007975"/>
<keyword evidence="2" id="KW-1185">Reference proteome</keyword>
<dbReference type="InterPro" id="IPR036390">
    <property type="entry name" value="WH_DNA-bd_sf"/>
</dbReference>
<protein>
    <submittedName>
        <fullName evidence="1">LysR family transcriptional regulator</fullName>
    </submittedName>
</protein>
<dbReference type="AlphaFoldDB" id="A0A6B8KDG1"/>
<sequence length="134" mass="14361">MATKPSEKPSLLPSAETKAPALIEVTLNFPNGGRLSPEDIMLIEAVRKQRSILGASRATGVSYRKCWLVVDAMNRTFETPVFATFPGRRGGGAELTPFGERLVALYGSITRRAGNAAAPALDELSSALDPAFQR</sequence>
<proteinExistence type="predicted"/>
<evidence type="ECO:0000313" key="2">
    <source>
        <dbReference type="Proteomes" id="UP000309061"/>
    </source>
</evidence>
<organism evidence="1 2">
    <name type="scientific">Methylocystis heyeri</name>
    <dbReference type="NCBI Taxonomy" id="391905"/>
    <lineage>
        <taxon>Bacteria</taxon>
        <taxon>Pseudomonadati</taxon>
        <taxon>Pseudomonadota</taxon>
        <taxon>Alphaproteobacteria</taxon>
        <taxon>Hyphomicrobiales</taxon>
        <taxon>Methylocystaceae</taxon>
        <taxon>Methylocystis</taxon>
    </lineage>
</organism>